<dbReference type="AlphaFoldDB" id="A0A5B8ID70"/>
<proteinExistence type="predicted"/>
<feature type="transmembrane region" description="Helical" evidence="1">
    <location>
        <begin position="12"/>
        <end position="34"/>
    </location>
</feature>
<dbReference type="NCBIfam" id="NF041681">
    <property type="entry name" value="HGxxPAAW"/>
    <property type="match status" value="1"/>
</dbReference>
<evidence type="ECO:0000256" key="1">
    <source>
        <dbReference type="SAM" id="Phobius"/>
    </source>
</evidence>
<keyword evidence="1" id="KW-1133">Transmembrane helix</keyword>
<dbReference type="KEGG" id="sqz:FQU76_06820"/>
<dbReference type="InterPro" id="IPR046550">
    <property type="entry name" value="DUF6704"/>
</dbReference>
<protein>
    <submittedName>
        <fullName evidence="2">Uncharacterized protein</fullName>
    </submittedName>
</protein>
<keyword evidence="3" id="KW-1185">Reference proteome</keyword>
<evidence type="ECO:0000313" key="2">
    <source>
        <dbReference type="EMBL" id="QDY76288.1"/>
    </source>
</evidence>
<keyword evidence="1" id="KW-0812">Transmembrane</keyword>
<evidence type="ECO:0000313" key="3">
    <source>
        <dbReference type="Proteomes" id="UP000320580"/>
    </source>
</evidence>
<dbReference type="RefSeq" id="WP_146479585.1">
    <property type="nucleotide sequence ID" value="NZ_CP042266.1"/>
</dbReference>
<name>A0A5B8ID70_9ACTN</name>
<feature type="transmembrane region" description="Helical" evidence="1">
    <location>
        <begin position="40"/>
        <end position="65"/>
    </location>
</feature>
<dbReference type="Proteomes" id="UP000320580">
    <property type="component" value="Chromosome"/>
</dbReference>
<reference evidence="2 3" key="1">
    <citation type="submission" date="2019-07" db="EMBL/GenBank/DDBJ databases">
        <authorList>
            <person name="Zhu P."/>
        </authorList>
    </citation>
    <scope>NUCLEOTIDE SEQUENCE [LARGE SCALE GENOMIC DNA]</scope>
    <source>
        <strain evidence="2 3">SSL-25</strain>
    </source>
</reference>
<organism evidence="2 3">
    <name type="scientific">Streptomyces qinzhouensis</name>
    <dbReference type="NCBI Taxonomy" id="2599401"/>
    <lineage>
        <taxon>Bacteria</taxon>
        <taxon>Bacillati</taxon>
        <taxon>Actinomycetota</taxon>
        <taxon>Actinomycetes</taxon>
        <taxon>Kitasatosporales</taxon>
        <taxon>Streptomycetaceae</taxon>
        <taxon>Streptomyces</taxon>
    </lineage>
</organism>
<dbReference type="Pfam" id="PF20447">
    <property type="entry name" value="DUF6704"/>
    <property type="match status" value="1"/>
</dbReference>
<keyword evidence="1" id="KW-0472">Membrane</keyword>
<gene>
    <name evidence="2" type="ORF">FQU76_06820</name>
</gene>
<dbReference type="EMBL" id="CP042266">
    <property type="protein sequence ID" value="QDY76288.1"/>
    <property type="molecule type" value="Genomic_DNA"/>
</dbReference>
<sequence>MSGSAHGHGHTPAAWTGVSIAFIGFCVSGLFMVAANPLGFWGGIAITLIGGVVGMGMKAAGLGAVKETPERKHAREQAGRIAAERVAAQGGV</sequence>
<accession>A0A5B8ID70</accession>
<dbReference type="OrthoDB" id="3872677at2"/>